<dbReference type="Proteomes" id="UP000594468">
    <property type="component" value="Chromosome"/>
</dbReference>
<reference evidence="3 4" key="1">
    <citation type="submission" date="2020-02" db="EMBL/GenBank/DDBJ databases">
        <authorList>
            <person name="Zheng R.K."/>
            <person name="Sun C.M."/>
        </authorList>
    </citation>
    <scope>NUCLEOTIDE SEQUENCE [LARGE SCALE GENOMIC DNA]</scope>
    <source>
        <strain evidence="4">rifampicinis</strain>
    </source>
</reference>
<feature type="domain" description="REase associating with pPIWI RE" evidence="1">
    <location>
        <begin position="240"/>
        <end position="359"/>
    </location>
</feature>
<protein>
    <recommendedName>
        <fullName evidence="5">REase associating with pPIWI RE domain-containing protein</fullName>
    </recommendedName>
</protein>
<evidence type="ECO:0000313" key="3">
    <source>
        <dbReference type="EMBL" id="QPC81676.1"/>
    </source>
</evidence>
<name>A0A7S8IDM0_9CHLR</name>
<dbReference type="InterPro" id="IPR040828">
    <property type="entry name" value="pPIWI_RE_REase"/>
</dbReference>
<evidence type="ECO:0008006" key="5">
    <source>
        <dbReference type="Google" id="ProtNLM"/>
    </source>
</evidence>
<evidence type="ECO:0000259" key="2">
    <source>
        <dbReference type="Pfam" id="PF18156"/>
    </source>
</evidence>
<sequence>MTDKLDQIHLLSNLARGLVSIYDAGLSGSQIRSPYPASLERGMHQLAAHQISIGVPPIAGLQDVFNLARQPLGTWGLEFDETLIGTGSDALIVRDKPTDICLEWASEEDAEALFQSEIMREVFDLCIEQNIPESYIAFRKLLIQRQVLTALERQRLKRQPELKPLRDILMRAYQPAPRSAVEDGNYWLCAHCGGLLLRDRDGFACENMRCAGSGRGEALSADNDVLWLEGGLRRYISRPGLPEITLQEELKSLGLNVTLWPAFDAYDLHFAVNDKVWAVDVKDWSNPYLLGSKLAKKVIPAPQNWVWDRAFYVFPDDRASEQRDYLRAFKSRWQAPSRTIALMMSDFIDLVKREIKKGRQNA</sequence>
<keyword evidence="4" id="KW-1185">Reference proteome</keyword>
<evidence type="ECO:0000259" key="1">
    <source>
        <dbReference type="Pfam" id="PF18154"/>
    </source>
</evidence>
<evidence type="ECO:0000313" key="4">
    <source>
        <dbReference type="Proteomes" id="UP000594468"/>
    </source>
</evidence>
<feature type="domain" description="pPIWI-RE three-gene island" evidence="2">
    <location>
        <begin position="11"/>
        <end position="149"/>
    </location>
</feature>
<dbReference type="AlphaFoldDB" id="A0A7S8IDM0"/>
<dbReference type="EMBL" id="CP062983">
    <property type="protein sequence ID" value="QPC81676.1"/>
    <property type="molecule type" value="Genomic_DNA"/>
</dbReference>
<dbReference type="Pfam" id="PF18156">
    <property type="entry name" value="pPIWI_RE_Y"/>
    <property type="match status" value="1"/>
</dbReference>
<gene>
    <name evidence="3" type="ORF">G4Y79_18575</name>
</gene>
<proteinExistence type="predicted"/>
<accession>A0A7S8IDM0</accession>
<dbReference type="InterPro" id="IPR041191">
    <property type="entry name" value="pPIWI_RE_Y"/>
</dbReference>
<dbReference type="Pfam" id="PF18154">
    <property type="entry name" value="pPIWI_RE_REase"/>
    <property type="match status" value="1"/>
</dbReference>
<organism evidence="3 4">
    <name type="scientific">Phototrophicus methaneseepsis</name>
    <dbReference type="NCBI Taxonomy" id="2710758"/>
    <lineage>
        <taxon>Bacteria</taxon>
        <taxon>Bacillati</taxon>
        <taxon>Chloroflexota</taxon>
        <taxon>Candidatus Thermofontia</taxon>
        <taxon>Phototrophicales</taxon>
        <taxon>Phototrophicaceae</taxon>
        <taxon>Phototrophicus</taxon>
    </lineage>
</organism>
<dbReference type="RefSeq" id="WP_195169747.1">
    <property type="nucleotide sequence ID" value="NZ_CP062983.1"/>
</dbReference>
<dbReference type="KEGG" id="pmet:G4Y79_18575"/>